<keyword evidence="1" id="KW-0998">Cell outer membrane</keyword>
<evidence type="ECO:0000313" key="3">
    <source>
        <dbReference type="EMBL" id="MDE8653256.1"/>
    </source>
</evidence>
<dbReference type="PANTHER" id="PTHR30189">
    <property type="entry name" value="LPS-ASSEMBLY PROTEIN"/>
    <property type="match status" value="1"/>
</dbReference>
<keyword evidence="1" id="KW-0472">Membrane</keyword>
<protein>
    <recommendedName>
        <fullName evidence="1">LPS-assembly protein LptD</fullName>
    </recommendedName>
</protein>
<comment type="function">
    <text evidence="1">Involved in the assembly of lipopolysaccharide (LPS) at the surface of the outer membrane.</text>
</comment>
<organism evidence="3 4">
    <name type="scientific">Novosphingobium album</name>
    <name type="common">ex Liu et al. 2023</name>
    <dbReference type="NCBI Taxonomy" id="3031130"/>
    <lineage>
        <taxon>Bacteria</taxon>
        <taxon>Pseudomonadati</taxon>
        <taxon>Pseudomonadota</taxon>
        <taxon>Alphaproteobacteria</taxon>
        <taxon>Sphingomonadales</taxon>
        <taxon>Sphingomonadaceae</taxon>
        <taxon>Novosphingobium</taxon>
    </lineage>
</organism>
<dbReference type="Gene3D" id="2.60.450.10">
    <property type="entry name" value="Lipopolysaccharide (LPS) transport protein A like domain"/>
    <property type="match status" value="1"/>
</dbReference>
<dbReference type="RefSeq" id="WP_275229367.1">
    <property type="nucleotide sequence ID" value="NZ_JARESE010000056.1"/>
</dbReference>
<reference evidence="3 4" key="1">
    <citation type="submission" date="2023-03" db="EMBL/GenBank/DDBJ databases">
        <title>NovoSphingobium album sp. nov. isolated from polycyclic aromatic hydrocarbons- and heavy-metal polluted soil.</title>
        <authorList>
            <person name="Liu Z."/>
            <person name="Wang K."/>
        </authorList>
    </citation>
    <scope>NUCLEOTIDE SEQUENCE [LARGE SCALE GENOMIC DNA]</scope>
    <source>
        <strain evidence="3 4">H3SJ31-1</strain>
    </source>
</reference>
<proteinExistence type="inferred from homology"/>
<evidence type="ECO:0000313" key="4">
    <source>
        <dbReference type="Proteomes" id="UP001216253"/>
    </source>
</evidence>
<keyword evidence="1" id="KW-0732">Signal</keyword>
<comment type="similarity">
    <text evidence="1">Belongs to the LptD family.</text>
</comment>
<evidence type="ECO:0000256" key="1">
    <source>
        <dbReference type="HAMAP-Rule" id="MF_01411"/>
    </source>
</evidence>
<feature type="domain" description="LptD C-terminal" evidence="2">
    <location>
        <begin position="339"/>
        <end position="706"/>
    </location>
</feature>
<keyword evidence="4" id="KW-1185">Reference proteome</keyword>
<comment type="caution">
    <text evidence="1">Lacks conserved residue(s) required for the propagation of feature annotation.</text>
</comment>
<name>A0ABT5WTQ2_9SPHN</name>
<evidence type="ECO:0000259" key="2">
    <source>
        <dbReference type="Pfam" id="PF04453"/>
    </source>
</evidence>
<dbReference type="EMBL" id="JARESE010000056">
    <property type="protein sequence ID" value="MDE8653256.1"/>
    <property type="molecule type" value="Genomic_DNA"/>
</dbReference>
<dbReference type="InterPro" id="IPR020889">
    <property type="entry name" value="LipoPS_assembly_LptD"/>
</dbReference>
<accession>A0ABT5WTQ2</accession>
<comment type="subunit">
    <text evidence="1">Component of the lipopolysaccharide transport and assembly complex.</text>
</comment>
<dbReference type="Pfam" id="PF04453">
    <property type="entry name" value="LptD"/>
    <property type="match status" value="1"/>
</dbReference>
<dbReference type="HAMAP" id="MF_01411">
    <property type="entry name" value="LPS_assembly_LptD"/>
    <property type="match status" value="1"/>
</dbReference>
<dbReference type="InterPro" id="IPR007543">
    <property type="entry name" value="LptD_C"/>
</dbReference>
<gene>
    <name evidence="1 3" type="primary">lptD</name>
    <name evidence="3" type="ORF">PYV00_16270</name>
</gene>
<sequence length="780" mass="85825">MLPAAPSSLQAFTGRLRPLSLGGLRLLSSGALSRGALAVALAFIALPAAAMAQDLAAPIGDPSPAIPPPPGPAGETAAGEIPIAFEADRIEYAEKTEDVTASGNVVLRRQGQSVAADTVTWNRTSGQIVATGNVRMVDEDGNQLFTERVELTDELKTGAMENLLIALRQGGRLAATRGQRMGDGNIVLTSAAYTGCEVEDAQGCPRKPSWRVTAQQVLYDDADKRISFRGARLVLFDTVALPLPGLRVTTDGRAVSGLLVPDFRFTPSNGVEISDSYYVRIAENRDLTATGYVYTKVAPMAQLQYRALTDKGAYQITGYATFSSRIPIVGSAPTAESDFRGYIFANGRLQLDPHWSVTGSIRRASDRTFLRRYDISRDDRLRSTVEVERIDQDSYLSIAGWTTQTMRVGVVQGAQPVALPAIDYRRRFDDPLLGGKIETQVNSLAILRNQGQDTQRAFARAQWTLRQITGLGQEVTLTGLLRGDLYHSDENELTSTEIYRGDKGWKTRGVATAALDVKWPFVGQVFGGTQVLTPRVQLVASPSIANLSVPNEDARAIELEDSNLFALNRFPGYDRIEDGVRFTYGLDWQFERPLWRIKTTIGQSIRLSDEPTLLPDGTGLTSKTSDIVGRTEVRYRNIVKLVHRFRLDKDGFAVRRNEFDAVVGNSGTYAEIGYTKLNRDISSAIEDLQDREEARFAGRVAFAKYWSLFGSAVVNLTDRKEDPTFGSDGFQPIRTRIGAAYEDDCLEIALTWRRDYVATGDVRKGNSFQIRFALRNLGFQ</sequence>
<dbReference type="PANTHER" id="PTHR30189:SF1">
    <property type="entry name" value="LPS-ASSEMBLY PROTEIN LPTD"/>
    <property type="match status" value="1"/>
</dbReference>
<comment type="subcellular location">
    <subcellularLocation>
        <location evidence="1">Cell outer membrane</location>
    </subcellularLocation>
</comment>
<dbReference type="InterPro" id="IPR050218">
    <property type="entry name" value="LptD"/>
</dbReference>
<dbReference type="Proteomes" id="UP001216253">
    <property type="component" value="Unassembled WGS sequence"/>
</dbReference>
<comment type="caution">
    <text evidence="3">The sequence shown here is derived from an EMBL/GenBank/DDBJ whole genome shotgun (WGS) entry which is preliminary data.</text>
</comment>